<dbReference type="Pfam" id="PF00561">
    <property type="entry name" value="Abhydrolase_1"/>
    <property type="match status" value="1"/>
</dbReference>
<dbReference type="Proteomes" id="UP000295678">
    <property type="component" value="Unassembled WGS sequence"/>
</dbReference>
<evidence type="ECO:0000259" key="1">
    <source>
        <dbReference type="Pfam" id="PF00561"/>
    </source>
</evidence>
<proteinExistence type="predicted"/>
<organism evidence="2 3">
    <name type="scientific">Tepidamorphus gemmatus</name>
    <dbReference type="NCBI Taxonomy" id="747076"/>
    <lineage>
        <taxon>Bacteria</taxon>
        <taxon>Pseudomonadati</taxon>
        <taxon>Pseudomonadota</taxon>
        <taxon>Alphaproteobacteria</taxon>
        <taxon>Hyphomicrobiales</taxon>
        <taxon>Tepidamorphaceae</taxon>
        <taxon>Tepidamorphus</taxon>
    </lineage>
</organism>
<dbReference type="InterPro" id="IPR000073">
    <property type="entry name" value="AB_hydrolase_1"/>
</dbReference>
<evidence type="ECO:0000313" key="2">
    <source>
        <dbReference type="EMBL" id="TCT11763.1"/>
    </source>
</evidence>
<feature type="domain" description="AB hydrolase-1" evidence="1">
    <location>
        <begin position="84"/>
        <end position="183"/>
    </location>
</feature>
<dbReference type="InterPro" id="IPR029058">
    <property type="entry name" value="AB_hydrolase_fold"/>
</dbReference>
<dbReference type="Gene3D" id="3.40.50.1820">
    <property type="entry name" value="alpha/beta hydrolase"/>
    <property type="match status" value="1"/>
</dbReference>
<dbReference type="PANTHER" id="PTHR12277">
    <property type="entry name" value="ALPHA/BETA HYDROLASE DOMAIN-CONTAINING PROTEIN"/>
    <property type="match status" value="1"/>
</dbReference>
<dbReference type="EMBL" id="SMAK01000003">
    <property type="protein sequence ID" value="TCT11763.1"/>
    <property type="molecule type" value="Genomic_DNA"/>
</dbReference>
<name>A0A4R3MFB3_9HYPH</name>
<dbReference type="OrthoDB" id="9796770at2"/>
<dbReference type="SUPFAM" id="SSF53474">
    <property type="entry name" value="alpha/beta-Hydrolases"/>
    <property type="match status" value="1"/>
</dbReference>
<sequence>MSQPQRARRRARRALNWLVGGLAAVAAALGVAFQTVPELILFRERVVLNILELESAVTLKPIDVTTRDGLVLRSWYHAPAPRKPVIVYFPGRAGDLVRKPAHLFQLAEQGYGLVLAGYRGYGGNPGRPSERRLYEDATDLLLRLGADGLAPDGIVLYGYSMGTGIASYLAARTQPRALVLEAPFTSFGAVVRNRTRSPVPLWMVRTKFDTGSRLADVHAPILLLAGAKDTVTPARFAEQLATVNAGFASLYVFPEATHDTLMEHGAWEALTEFLFGLVEESVETLDGLLGP</sequence>
<comment type="caution">
    <text evidence="2">The sequence shown here is derived from an EMBL/GenBank/DDBJ whole genome shotgun (WGS) entry which is preliminary data.</text>
</comment>
<protein>
    <recommendedName>
        <fullName evidence="1">AB hydrolase-1 domain-containing protein</fullName>
    </recommendedName>
</protein>
<keyword evidence="3" id="KW-1185">Reference proteome</keyword>
<dbReference type="RefSeq" id="WP_132805680.1">
    <property type="nucleotide sequence ID" value="NZ_SMAK01000003.1"/>
</dbReference>
<accession>A0A4R3MFB3</accession>
<dbReference type="PANTHER" id="PTHR12277:SF81">
    <property type="entry name" value="PROTEIN ABHD13"/>
    <property type="match status" value="1"/>
</dbReference>
<gene>
    <name evidence="2" type="ORF">EDC22_10373</name>
</gene>
<evidence type="ECO:0000313" key="3">
    <source>
        <dbReference type="Proteomes" id="UP000295678"/>
    </source>
</evidence>
<reference evidence="2 3" key="1">
    <citation type="submission" date="2019-03" db="EMBL/GenBank/DDBJ databases">
        <title>Genomic Encyclopedia of Type Strains, Phase IV (KMG-IV): sequencing the most valuable type-strain genomes for metagenomic binning, comparative biology and taxonomic classification.</title>
        <authorList>
            <person name="Goeker M."/>
        </authorList>
    </citation>
    <scope>NUCLEOTIDE SEQUENCE [LARGE SCALE GENOMIC DNA]</scope>
    <source>
        <strain evidence="2 3">DSM 19345</strain>
    </source>
</reference>
<dbReference type="AlphaFoldDB" id="A0A4R3MFB3"/>